<accession>A0ABT1WHP0</accession>
<comment type="caution">
    <text evidence="3">The sequence shown here is derived from an EMBL/GenBank/DDBJ whole genome shotgun (WGS) entry which is preliminary data.</text>
</comment>
<proteinExistence type="predicted"/>
<keyword evidence="1" id="KW-0812">Transmembrane</keyword>
<dbReference type="RefSeq" id="WP_256764814.1">
    <property type="nucleotide sequence ID" value="NZ_JANIGO010000003.1"/>
</dbReference>
<keyword evidence="1" id="KW-1133">Transmembrane helix</keyword>
<keyword evidence="4" id="KW-1185">Reference proteome</keyword>
<dbReference type="InterPro" id="IPR011042">
    <property type="entry name" value="6-blade_b-propeller_TolB-like"/>
</dbReference>
<evidence type="ECO:0000256" key="1">
    <source>
        <dbReference type="SAM" id="Phobius"/>
    </source>
</evidence>
<dbReference type="PANTHER" id="PTHR42060">
    <property type="entry name" value="NHL REPEAT-CONTAINING PROTEIN-RELATED"/>
    <property type="match status" value="1"/>
</dbReference>
<evidence type="ECO:0000313" key="4">
    <source>
        <dbReference type="Proteomes" id="UP001204142"/>
    </source>
</evidence>
<dbReference type="Pfam" id="PF08450">
    <property type="entry name" value="SGL"/>
    <property type="match status" value="1"/>
</dbReference>
<evidence type="ECO:0000259" key="2">
    <source>
        <dbReference type="Pfam" id="PF08450"/>
    </source>
</evidence>
<protein>
    <submittedName>
        <fullName evidence="3">SMP-30/gluconolactonase/LRE family protein</fullName>
    </submittedName>
</protein>
<dbReference type="InterPro" id="IPR013658">
    <property type="entry name" value="SGL"/>
</dbReference>
<organism evidence="3 4">
    <name type="scientific">Limnobacter humi</name>
    <dbReference type="NCBI Taxonomy" id="1778671"/>
    <lineage>
        <taxon>Bacteria</taxon>
        <taxon>Pseudomonadati</taxon>
        <taxon>Pseudomonadota</taxon>
        <taxon>Betaproteobacteria</taxon>
        <taxon>Burkholderiales</taxon>
        <taxon>Burkholderiaceae</taxon>
        <taxon>Limnobacter</taxon>
    </lineage>
</organism>
<dbReference type="Gene3D" id="2.120.10.30">
    <property type="entry name" value="TolB, C-terminal domain"/>
    <property type="match status" value="1"/>
</dbReference>
<feature type="transmembrane region" description="Helical" evidence="1">
    <location>
        <begin position="86"/>
        <end position="104"/>
    </location>
</feature>
<reference evidence="3 4" key="1">
    <citation type="submission" date="2022-07" db="EMBL/GenBank/DDBJ databases">
        <authorList>
            <person name="Xamxidin M."/>
            <person name="Wu M."/>
        </authorList>
    </citation>
    <scope>NUCLEOTIDE SEQUENCE [LARGE SCALE GENOMIC DNA]</scope>
    <source>
        <strain evidence="3 4">NBRC 111650</strain>
    </source>
</reference>
<dbReference type="PANTHER" id="PTHR42060:SF1">
    <property type="entry name" value="NHL REPEAT-CONTAINING PROTEIN"/>
    <property type="match status" value="1"/>
</dbReference>
<dbReference type="SUPFAM" id="SSF63829">
    <property type="entry name" value="Calcium-dependent phosphotriesterase"/>
    <property type="match status" value="1"/>
</dbReference>
<evidence type="ECO:0000313" key="3">
    <source>
        <dbReference type="EMBL" id="MCQ8897026.1"/>
    </source>
</evidence>
<feature type="transmembrane region" description="Helical" evidence="1">
    <location>
        <begin position="44"/>
        <end position="74"/>
    </location>
</feature>
<dbReference type="InterPro" id="IPR052998">
    <property type="entry name" value="Hetero-Diels-Alderase-like"/>
</dbReference>
<feature type="domain" description="SMP-30/Gluconolactonase/LRE-like region" evidence="2">
    <location>
        <begin position="170"/>
        <end position="394"/>
    </location>
</feature>
<dbReference type="Proteomes" id="UP001204142">
    <property type="component" value="Unassembled WGS sequence"/>
</dbReference>
<sequence>MNTLTTLTQLGLIATLMAMGISSVREFRNHTPGRFRKVASGLGSILAGLGNVAGLMVPFFAFFMASLSLIAVIIHARVMRSTRSSVRPWTLGVAALLALAVALLQPLGLKVLLLPKADDLPTRAMQTRVLKTFEPGESLEGIAVGAQGQIVLTTNKGLRLDSSDYYQAAEGTLLQWSPTGETRTLLKTPQGTTAGVPVVRHDGTIFMTSHGKQSVVWRLALNQKPEVLAKFPEDAWPNGLDLGPDGQLYSPDSHLGIVWKIDPNTGRIEKAFEGDELRARPWIALAPGANGLHFQGQSMFVTVSDRTTLLEFTMNAQGQLGKPRVLAKGIPGDDFAIDAQGNVYVTTHPYNTLVKVTPTGERTIVGGEAQSLLGPTAAAFGQTLQDANTLYVVTDGGAFQGNPQAKGQLIAVNTQP</sequence>
<name>A0ABT1WHP0_9BURK</name>
<dbReference type="EMBL" id="JANIGO010000003">
    <property type="protein sequence ID" value="MCQ8897026.1"/>
    <property type="molecule type" value="Genomic_DNA"/>
</dbReference>
<keyword evidence="1" id="KW-0472">Membrane</keyword>
<gene>
    <name evidence="3" type="ORF">NQT62_11335</name>
</gene>